<reference evidence="2" key="1">
    <citation type="submission" date="2016-10" db="EMBL/GenBank/DDBJ databases">
        <authorList>
            <person name="Varghese N."/>
            <person name="Submissions S."/>
        </authorList>
    </citation>
    <scope>NUCLEOTIDE SEQUENCE [LARGE SCALE GENOMIC DNA]</scope>
    <source>
        <strain evidence="2">ATCC 25963</strain>
    </source>
</reference>
<dbReference type="AlphaFoldDB" id="A0A1I2BWX1"/>
<name>A0A1I2BWX1_9BACT</name>
<accession>A0A1I2BWX1</accession>
<dbReference type="EMBL" id="FOMX01000016">
    <property type="protein sequence ID" value="SFE60666.1"/>
    <property type="molecule type" value="Genomic_DNA"/>
</dbReference>
<dbReference type="PROSITE" id="PS51257">
    <property type="entry name" value="PROKAR_LIPOPROTEIN"/>
    <property type="match status" value="1"/>
</dbReference>
<protein>
    <submittedName>
        <fullName evidence="1">Uncharacterized protein</fullName>
    </submittedName>
</protein>
<evidence type="ECO:0000313" key="2">
    <source>
        <dbReference type="Proteomes" id="UP000199400"/>
    </source>
</evidence>
<dbReference type="OrthoDB" id="5527773at2"/>
<dbReference type="RefSeq" id="WP_096329266.1">
    <property type="nucleotide sequence ID" value="NZ_FOMX01000016.1"/>
</dbReference>
<dbReference type="STRING" id="54.SAMN02745121_04834"/>
<keyword evidence="2" id="KW-1185">Reference proteome</keyword>
<organism evidence="1 2">
    <name type="scientific">Nannocystis exedens</name>
    <dbReference type="NCBI Taxonomy" id="54"/>
    <lineage>
        <taxon>Bacteria</taxon>
        <taxon>Pseudomonadati</taxon>
        <taxon>Myxococcota</taxon>
        <taxon>Polyangia</taxon>
        <taxon>Nannocystales</taxon>
        <taxon>Nannocystaceae</taxon>
        <taxon>Nannocystis</taxon>
    </lineage>
</organism>
<evidence type="ECO:0000313" key="1">
    <source>
        <dbReference type="EMBL" id="SFE60666.1"/>
    </source>
</evidence>
<proteinExistence type="predicted"/>
<dbReference type="Proteomes" id="UP000199400">
    <property type="component" value="Unassembled WGS sequence"/>
</dbReference>
<gene>
    <name evidence="1" type="ORF">SAMN02745121_04834</name>
</gene>
<sequence>MRLVAPVLAATLAACGDLPEPQMFGAHVVIAADPGLEPCGGTLVHLDEFVARLADVLSVDPPTGDDRFLVYWLAREDFHARSGCPEGALACASGDRTSTPVLPLNHELVHNLAATMGPTLPLFAEGLATAFEGLGDEVDHDMWPHGAVHDVLGLLTGTQLGQANGYSLAGAFTTFLIERHGIDAYLRMYEAVGPLETARGVDRIFREEFGVSFDDSVAEFAALDAPDCGKLERDAKVLECAAPELEWSVGRFVHHRSMACEQDDVVGPYAGDDALVFHTITVPADGDYLVTVLGDDPNNRISLQPCTLCGSQGVTIPAGQPPFTVALAAGRYSLRLHGPARARTSLGVRIEPADASAP</sequence>